<dbReference type="AlphaFoldDB" id="A0A1E4SP09"/>
<dbReference type="Gene3D" id="3.30.70.1350">
    <property type="entry name" value="Cation efflux protein, cytoplasmic domain"/>
    <property type="match status" value="1"/>
</dbReference>
<feature type="transmembrane region" description="Helical" evidence="7">
    <location>
        <begin position="315"/>
        <end position="336"/>
    </location>
</feature>
<dbReference type="SUPFAM" id="SSF161111">
    <property type="entry name" value="Cation efflux protein transmembrane domain-like"/>
    <property type="match status" value="1"/>
</dbReference>
<name>A0A1E4SP09_9ASCO</name>
<accession>A0A1E4SP09</accession>
<dbReference type="InterPro" id="IPR036837">
    <property type="entry name" value="Cation_efflux_CTD_sf"/>
</dbReference>
<dbReference type="GO" id="GO:0030003">
    <property type="term" value="P:intracellular monoatomic cation homeostasis"/>
    <property type="evidence" value="ECO:0007669"/>
    <property type="project" value="UniProtKB-ARBA"/>
</dbReference>
<feature type="transmembrane region" description="Helical" evidence="7">
    <location>
        <begin position="275"/>
        <end position="295"/>
    </location>
</feature>
<dbReference type="InterPro" id="IPR002524">
    <property type="entry name" value="Cation_efflux"/>
</dbReference>
<evidence type="ECO:0000256" key="5">
    <source>
        <dbReference type="ARBA" id="ARBA00023136"/>
    </source>
</evidence>
<feature type="transmembrane region" description="Helical" evidence="7">
    <location>
        <begin position="233"/>
        <end position="254"/>
    </location>
</feature>
<dbReference type="RefSeq" id="XP_020066386.1">
    <property type="nucleotide sequence ID" value="XM_020208904.2"/>
</dbReference>
<dbReference type="GO" id="GO:0008324">
    <property type="term" value="F:monoatomic cation transmembrane transporter activity"/>
    <property type="evidence" value="ECO:0007669"/>
    <property type="project" value="InterPro"/>
</dbReference>
<keyword evidence="3 7" id="KW-0812">Transmembrane</keyword>
<evidence type="ECO:0000313" key="10">
    <source>
        <dbReference type="Proteomes" id="UP000094285"/>
    </source>
</evidence>
<evidence type="ECO:0000256" key="6">
    <source>
        <dbReference type="SAM" id="MobiDB-lite"/>
    </source>
</evidence>
<keyword evidence="2" id="KW-0813">Transport</keyword>
<dbReference type="GO" id="GO:0098771">
    <property type="term" value="P:inorganic ion homeostasis"/>
    <property type="evidence" value="ECO:0007669"/>
    <property type="project" value="UniProtKB-ARBA"/>
</dbReference>
<dbReference type="FunFam" id="1.20.1510.10:FF:000005">
    <property type="entry name" value="Putative Cation diffusion facilitator 1"/>
    <property type="match status" value="1"/>
</dbReference>
<evidence type="ECO:0000256" key="2">
    <source>
        <dbReference type="ARBA" id="ARBA00022448"/>
    </source>
</evidence>
<evidence type="ECO:0000256" key="4">
    <source>
        <dbReference type="ARBA" id="ARBA00022989"/>
    </source>
</evidence>
<dbReference type="FunFam" id="3.30.70.1350:FF:000012">
    <property type="entry name" value="Cation diffusion facilitator 10"/>
    <property type="match status" value="1"/>
</dbReference>
<dbReference type="PANTHER" id="PTHR43840:SF4">
    <property type="entry name" value="CDF DIVALENT METAL CATION TRANSPORTER (EUROFUNG)"/>
    <property type="match status" value="1"/>
</dbReference>
<evidence type="ECO:0000256" key="1">
    <source>
        <dbReference type="ARBA" id="ARBA00004141"/>
    </source>
</evidence>
<dbReference type="PANTHER" id="PTHR43840">
    <property type="entry name" value="MITOCHONDRIAL METAL TRANSPORTER 1-RELATED"/>
    <property type="match status" value="1"/>
</dbReference>
<dbReference type="GO" id="GO:0016020">
    <property type="term" value="C:membrane"/>
    <property type="evidence" value="ECO:0007669"/>
    <property type="project" value="UniProtKB-SubCell"/>
</dbReference>
<evidence type="ECO:0000259" key="8">
    <source>
        <dbReference type="Pfam" id="PF01545"/>
    </source>
</evidence>
<dbReference type="NCBIfam" id="TIGR01297">
    <property type="entry name" value="CDF"/>
    <property type="match status" value="1"/>
</dbReference>
<dbReference type="EMBL" id="KV453910">
    <property type="protein sequence ID" value="ODV81264.1"/>
    <property type="molecule type" value="Genomic_DNA"/>
</dbReference>
<feature type="domain" description="Cation efflux protein transmembrane" evidence="8">
    <location>
        <begin position="207"/>
        <end position="404"/>
    </location>
</feature>
<feature type="non-terminal residue" evidence="9">
    <location>
        <position position="1"/>
    </location>
</feature>
<evidence type="ECO:0000313" key="9">
    <source>
        <dbReference type="EMBL" id="ODV81264.1"/>
    </source>
</evidence>
<feature type="region of interest" description="Disordered" evidence="6">
    <location>
        <begin position="141"/>
        <end position="168"/>
    </location>
</feature>
<dbReference type="Gene3D" id="1.20.1510.10">
    <property type="entry name" value="Cation efflux protein transmembrane domain"/>
    <property type="match status" value="1"/>
</dbReference>
<keyword evidence="4 7" id="KW-1133">Transmembrane helix</keyword>
<keyword evidence="5 7" id="KW-0472">Membrane</keyword>
<dbReference type="InterPro" id="IPR058533">
    <property type="entry name" value="Cation_efflux_TM"/>
</dbReference>
<feature type="transmembrane region" description="Helical" evidence="7">
    <location>
        <begin position="374"/>
        <end position="394"/>
    </location>
</feature>
<sequence length="499" mass="56174">QPKPPLLHQLLGSHYPVTNANPAFDSTFLIANSSTFTLPGTRSGVENASIYSLDDDPQRRLSVLNAMRPSRLIGHYKHLCHWYDFYVSEDSKNRSKPVRNYYKEQNRLIERFQEIDNFLDAGRIHYNMLSNYGDLRSKLATHTEEDEELESSPKAYGAADLANGPSVDSTNSKYSRFHDVPGNVDHEGAQFLGYNAEESSHAVYVAIIVNFFVNFVLLVGKIVVSLLTRSMSVVASLVDSVLDFLSTFIIYIANKLSTDKDWKVQHSYPVGRSRLEPLGVLVFLVIIIISFFQVGQESFKALFLTKPEDRTAVKIGPAAIAIMLLTILSKFACFVWCAKSSSSSVQALALDALTDIVFNTVSLLMPTVGYLLDIWWLDPLGAFLLLIYVIVIWCKTAYEHIDNLTGAVASQEDYKIILYLAYRFAESIKQITSLKVYHVGDNVNVEIDVVFAVDEFNLTLKDCHDIAEALQYSVESLPMVERAFVHIDYMEGNYKGHLK</sequence>
<evidence type="ECO:0000256" key="7">
    <source>
        <dbReference type="SAM" id="Phobius"/>
    </source>
</evidence>
<dbReference type="Proteomes" id="UP000094285">
    <property type="component" value="Unassembled WGS sequence"/>
</dbReference>
<comment type="subcellular location">
    <subcellularLocation>
        <location evidence="1">Membrane</location>
        <topology evidence="1">Multi-pass membrane protein</topology>
    </subcellularLocation>
</comment>
<feature type="transmembrane region" description="Helical" evidence="7">
    <location>
        <begin position="202"/>
        <end position="227"/>
    </location>
</feature>
<reference evidence="10" key="1">
    <citation type="submission" date="2016-05" db="EMBL/GenBank/DDBJ databases">
        <title>Comparative genomics of biotechnologically important yeasts.</title>
        <authorList>
            <consortium name="DOE Joint Genome Institute"/>
            <person name="Riley R."/>
            <person name="Haridas S."/>
            <person name="Wolfe K.H."/>
            <person name="Lopes M.R."/>
            <person name="Hittinger C.T."/>
            <person name="Goker M."/>
            <person name="Salamov A."/>
            <person name="Wisecaver J."/>
            <person name="Long T.M."/>
            <person name="Aerts A.L."/>
            <person name="Barry K."/>
            <person name="Choi C."/>
            <person name="Clum A."/>
            <person name="Coughlan A.Y."/>
            <person name="Deshpande S."/>
            <person name="Douglass A.P."/>
            <person name="Hanson S.J."/>
            <person name="Klenk H.-P."/>
            <person name="Labutti K."/>
            <person name="Lapidus A."/>
            <person name="Lindquist E."/>
            <person name="Lipzen A."/>
            <person name="Meier-Kolthoff J.P."/>
            <person name="Ohm R.A."/>
            <person name="Otillar R.P."/>
            <person name="Pangilinan J."/>
            <person name="Peng Y."/>
            <person name="Rokas A."/>
            <person name="Rosa C.A."/>
            <person name="Scheuner C."/>
            <person name="Sibirny A.A."/>
            <person name="Slot J.C."/>
            <person name="Stielow J.B."/>
            <person name="Sun H."/>
            <person name="Kurtzman C.P."/>
            <person name="Blackwell M."/>
            <person name="Grigoriev I.V."/>
            <person name="Jeffries T.W."/>
        </authorList>
    </citation>
    <scope>NUCLEOTIDE SEQUENCE [LARGE SCALE GENOMIC DNA]</scope>
    <source>
        <strain evidence="10">NRRL Y-17324</strain>
    </source>
</reference>
<proteinExistence type="predicted"/>
<dbReference type="Pfam" id="PF01545">
    <property type="entry name" value="Cation_efflux"/>
    <property type="match status" value="1"/>
</dbReference>
<gene>
    <name evidence="9" type="ORF">CANTADRAFT_42285</name>
</gene>
<dbReference type="InterPro" id="IPR027469">
    <property type="entry name" value="Cation_efflux_TMD_sf"/>
</dbReference>
<feature type="non-terminal residue" evidence="9">
    <location>
        <position position="499"/>
    </location>
</feature>
<dbReference type="GeneID" id="30983040"/>
<dbReference type="STRING" id="984487.A0A1E4SP09"/>
<organism evidence="9 10">
    <name type="scientific">Suhomyces tanzawaensis NRRL Y-17324</name>
    <dbReference type="NCBI Taxonomy" id="984487"/>
    <lineage>
        <taxon>Eukaryota</taxon>
        <taxon>Fungi</taxon>
        <taxon>Dikarya</taxon>
        <taxon>Ascomycota</taxon>
        <taxon>Saccharomycotina</taxon>
        <taxon>Pichiomycetes</taxon>
        <taxon>Debaryomycetaceae</taxon>
        <taxon>Suhomyces</taxon>
    </lineage>
</organism>
<protein>
    <submittedName>
        <fullName evidence="9">Cation efflux family protein</fullName>
    </submittedName>
</protein>
<dbReference type="OrthoDB" id="78296at2759"/>
<dbReference type="InterPro" id="IPR050291">
    <property type="entry name" value="CDF_Transporter"/>
</dbReference>
<keyword evidence="10" id="KW-1185">Reference proteome</keyword>
<dbReference type="SUPFAM" id="SSF160240">
    <property type="entry name" value="Cation efflux protein cytoplasmic domain-like"/>
    <property type="match status" value="1"/>
</dbReference>
<evidence type="ECO:0000256" key="3">
    <source>
        <dbReference type="ARBA" id="ARBA00022692"/>
    </source>
</evidence>